<protein>
    <recommendedName>
        <fullName evidence="2">Ada DNA repair metal-binding domain-containing protein</fullName>
    </recommendedName>
</protein>
<dbReference type="GO" id="GO:0008168">
    <property type="term" value="F:methyltransferase activity"/>
    <property type="evidence" value="ECO:0007669"/>
    <property type="project" value="InterPro"/>
</dbReference>
<dbReference type="Pfam" id="PF02805">
    <property type="entry name" value="Ada_Zn_binding"/>
    <property type="match status" value="1"/>
</dbReference>
<proteinExistence type="predicted"/>
<dbReference type="GO" id="GO:0006281">
    <property type="term" value="P:DNA repair"/>
    <property type="evidence" value="ECO:0007669"/>
    <property type="project" value="InterPro"/>
</dbReference>
<dbReference type="InterPro" id="IPR004026">
    <property type="entry name" value="Ada_DNA_repair_Zn-bd"/>
</dbReference>
<dbReference type="SUPFAM" id="SSF57884">
    <property type="entry name" value="Ada DNA repair protein, N-terminal domain (N-Ada 10)"/>
    <property type="match status" value="1"/>
</dbReference>
<evidence type="ECO:0000256" key="1">
    <source>
        <dbReference type="ARBA" id="ARBA00023159"/>
    </source>
</evidence>
<evidence type="ECO:0000259" key="2">
    <source>
        <dbReference type="Pfam" id="PF02805"/>
    </source>
</evidence>
<gene>
    <name evidence="3" type="ORF">HDE69_005004</name>
</gene>
<dbReference type="EMBL" id="JACHCF010000016">
    <property type="protein sequence ID" value="MBB5623915.1"/>
    <property type="molecule type" value="Genomic_DNA"/>
</dbReference>
<organism evidence="3 4">
    <name type="scientific">Pedobacter cryoconitis</name>
    <dbReference type="NCBI Taxonomy" id="188932"/>
    <lineage>
        <taxon>Bacteria</taxon>
        <taxon>Pseudomonadati</taxon>
        <taxon>Bacteroidota</taxon>
        <taxon>Sphingobacteriia</taxon>
        <taxon>Sphingobacteriales</taxon>
        <taxon>Sphingobacteriaceae</taxon>
        <taxon>Pedobacter</taxon>
    </lineage>
</organism>
<dbReference type="AlphaFoldDB" id="A0A7W8YY42"/>
<keyword evidence="1" id="KW-0010">Activator</keyword>
<dbReference type="GO" id="GO:0006355">
    <property type="term" value="P:regulation of DNA-templated transcription"/>
    <property type="evidence" value="ECO:0007669"/>
    <property type="project" value="InterPro"/>
</dbReference>
<dbReference type="InterPro" id="IPR035451">
    <property type="entry name" value="Ada-like_dom_sf"/>
</dbReference>
<evidence type="ECO:0000313" key="3">
    <source>
        <dbReference type="EMBL" id="MBB5623915.1"/>
    </source>
</evidence>
<sequence length="88" mass="10114">MNPVNLINHTETSAVRLRMLIRQGIITLGGNKKLKIYGLLNCKSGKRMKAENRVFFTDEQQAIANGFRPCGNCKRNLYKKWIYSVPEN</sequence>
<accession>A0A7W8YY42</accession>
<dbReference type="RefSeq" id="WP_183869985.1">
    <property type="nucleotide sequence ID" value="NZ_JACHCF010000016.1"/>
</dbReference>
<dbReference type="GO" id="GO:0008270">
    <property type="term" value="F:zinc ion binding"/>
    <property type="evidence" value="ECO:0007669"/>
    <property type="project" value="InterPro"/>
</dbReference>
<dbReference type="GO" id="GO:0003677">
    <property type="term" value="F:DNA binding"/>
    <property type="evidence" value="ECO:0007669"/>
    <property type="project" value="InterPro"/>
</dbReference>
<name>A0A7W8YY42_9SPHI</name>
<reference evidence="3 4" key="1">
    <citation type="submission" date="2020-08" db="EMBL/GenBank/DDBJ databases">
        <title>Genomic Encyclopedia of Type Strains, Phase IV (KMG-V): Genome sequencing to study the core and pangenomes of soil and plant-associated prokaryotes.</title>
        <authorList>
            <person name="Whitman W."/>
        </authorList>
    </citation>
    <scope>NUCLEOTIDE SEQUENCE [LARGE SCALE GENOMIC DNA]</scope>
    <source>
        <strain evidence="3 4">MP7CTX6</strain>
    </source>
</reference>
<dbReference type="Gene3D" id="3.40.10.10">
    <property type="entry name" value="DNA Methylphosphotriester Repair Domain"/>
    <property type="match status" value="1"/>
</dbReference>
<dbReference type="Proteomes" id="UP000537718">
    <property type="component" value="Unassembled WGS sequence"/>
</dbReference>
<comment type="caution">
    <text evidence="3">The sequence shown here is derived from an EMBL/GenBank/DDBJ whole genome shotgun (WGS) entry which is preliminary data.</text>
</comment>
<evidence type="ECO:0000313" key="4">
    <source>
        <dbReference type="Proteomes" id="UP000537718"/>
    </source>
</evidence>
<feature type="domain" description="Ada DNA repair metal-binding" evidence="2">
    <location>
        <begin position="30"/>
        <end position="74"/>
    </location>
</feature>